<evidence type="ECO:0000313" key="11">
    <source>
        <dbReference type="EMBL" id="CAK7272285.1"/>
    </source>
</evidence>
<comment type="caution">
    <text evidence="8">Lacks conserved residue(s) required for the propagation of feature annotation.</text>
</comment>
<evidence type="ECO:0000259" key="10">
    <source>
        <dbReference type="PROSITE" id="PS50235"/>
    </source>
</evidence>
<accession>A0ABP0DVF9</accession>
<name>A0ABP0DVF9_9PEZI</name>
<dbReference type="Gene3D" id="3.30.420.10">
    <property type="entry name" value="Ribonuclease H-like superfamily/Ribonuclease H"/>
    <property type="match status" value="1"/>
</dbReference>
<keyword evidence="3 8" id="KW-0507">mRNA processing</keyword>
<dbReference type="PANTHER" id="PTHR15728:SF0">
    <property type="entry name" value="PAN2-PAN3 DEADENYLATION COMPLEX CATALYTIC SUBUNIT PAN2"/>
    <property type="match status" value="1"/>
</dbReference>
<evidence type="ECO:0000256" key="8">
    <source>
        <dbReference type="HAMAP-Rule" id="MF_03182"/>
    </source>
</evidence>
<dbReference type="EMBL" id="CAWUON010000086">
    <property type="protein sequence ID" value="CAK7272285.1"/>
    <property type="molecule type" value="Genomic_DNA"/>
</dbReference>
<dbReference type="InterPro" id="IPR030843">
    <property type="entry name" value="PAN2"/>
</dbReference>
<reference evidence="11 12" key="1">
    <citation type="submission" date="2024-01" db="EMBL/GenBank/DDBJ databases">
        <authorList>
            <person name="Allen C."/>
            <person name="Tagirdzhanova G."/>
        </authorList>
    </citation>
    <scope>NUCLEOTIDE SEQUENCE [LARGE SCALE GENOMIC DNA]</scope>
    <source>
        <strain evidence="11 12">CBS 119000</strain>
    </source>
</reference>
<keyword evidence="1 8" id="KW-0963">Cytoplasm</keyword>
<feature type="domain" description="USP" evidence="10">
    <location>
        <begin position="502"/>
        <end position="840"/>
    </location>
</feature>
<feature type="compositionally biased region" description="Gly residues" evidence="9">
    <location>
        <begin position="1308"/>
        <end position="1320"/>
    </location>
</feature>
<comment type="domain">
    <text evidence="8">The linker, or PAN3 interaction domain (PID), between the WD40 repeats and the pseudo-UCH domain mediates interaction with PAN3.</text>
</comment>
<evidence type="ECO:0000256" key="2">
    <source>
        <dbReference type="ARBA" id="ARBA00022574"/>
    </source>
</evidence>
<dbReference type="SUPFAM" id="SSF50978">
    <property type="entry name" value="WD40 repeat-like"/>
    <property type="match status" value="1"/>
</dbReference>
<comment type="caution">
    <text evidence="11">The sequence shown here is derived from an EMBL/GenBank/DDBJ whole genome shotgun (WGS) entry which is preliminary data.</text>
</comment>
<evidence type="ECO:0000256" key="6">
    <source>
        <dbReference type="ARBA" id="ARBA00022801"/>
    </source>
</evidence>
<evidence type="ECO:0000256" key="1">
    <source>
        <dbReference type="ARBA" id="ARBA00022490"/>
    </source>
</evidence>
<dbReference type="SUPFAM" id="SSF54001">
    <property type="entry name" value="Cysteine proteinases"/>
    <property type="match status" value="1"/>
</dbReference>
<organism evidence="11 12">
    <name type="scientific">Sporothrix epigloea</name>
    <dbReference type="NCBI Taxonomy" id="1892477"/>
    <lineage>
        <taxon>Eukaryota</taxon>
        <taxon>Fungi</taxon>
        <taxon>Dikarya</taxon>
        <taxon>Ascomycota</taxon>
        <taxon>Pezizomycotina</taxon>
        <taxon>Sordariomycetes</taxon>
        <taxon>Sordariomycetidae</taxon>
        <taxon>Ophiostomatales</taxon>
        <taxon>Ophiostomataceae</taxon>
        <taxon>Sporothrix</taxon>
    </lineage>
</organism>
<sequence length="1332" mass="145928">MDPEWTEVACVLLSSSNDGQEDSTATPVSALAFDTSQELIWTGNSEGRVAAFYGADVQNYVSYMMQPATDGEVRQILLNDTGVLSLGPRGLHMALRRGLPLWNCRHESMTDLHCMSFTSQANTEVLVAGRQTSMFVVDLKEGDIVRHLEAKEHYTLMKRNSRFICAATSHGTVDIIDPSTFAVLKSWTAHSAFIHDMDVQADFLVTCGATLKQQGAVMFDPYVNLFDLKQMTSMAPISFPPCAAFVRMHPRMVTTAIVASTSGQIHIIDLMSPNTSSVKQANIASYLARIEISPTGEALALADSDCYVHLWGAPSRIQFTEFPAMIETETAVPPHKETEWDEWSDDENEDTLPLNIVGVPYYRDVLLSAFPSLVSDVGAPPLRYEPSTLQPMTSFEHGWYAPNTSGLLPNQVEDARKDDSKSTQVIQAPKFLSERSRDGSSSITAGHRQPGSGDDSSAALASSELASLGPDAPGMYRSVEIKFSKFGVDDFDFGYYNRSRYAGLENHFANSYANALLQLLRFTPTIRNLSLQHAAGACLDDQCLLCELGYLCDMLQKAEGATCQATNMLKTLSSLPQAHQLRLIEEENPNTPVTEMLQNLTRFLLTQIAGDFHRMQPQSKAMEDALATSGVTYMRCMACRSETSRAVSTYVNNLKYPAPQRNTSRGSKYPKITFSQVLKSSVEQDSSTKGWCEMCQRYQTLLNRKTITSIPSVLTLNASGPQNLNYPELRRLWGTPGWLPDEIGIIVDTAGQFFCYEGEDLKLHLQRGIHNIKVYSLMGMVVSVDSGGQPAQSHLVAMVNVGHSEPTPPEQPQWHLFNDFLVRQTSPVEALSFNTNWKTPSVVVFQLKSNNNKVDMEWKEHIDTSILYLDNGNQTGQRTYRPLSAIAEQPGPDTIVAIDTEFVALKQPEIEMNSEGEMETIRPMTHALARVSVVRSQGLDEGLPFIDDYVIIKEPVVDYLTLYSGITRGDLDPRTSVHTIVPLKQAFKKLWVLLNLGCKFLGHGLKQDFRVINIQVPKVQIIDTIDLFFLKTRLRKLSLAFLAWCVLKENIQLETHDSIEDARTALKLYRKFLEYDDAGILESQLHEIYREGRETNFKPPKRDDAELRRGTGTPPVGAPAPGSAISPLLTRSQPALPGTEMAASLAPAAAGPNGVPAASLESSVSTATTEAISAPTQGTAVAITPRTPTAQRVLALPSSPISPTSLTSLTSPMAPAASNACANSPAPATNAAASIPFHLSTSPYSSDAGSRLNVTRPLHPGPLTGGNGHTLNGGSSRYHPSMSGYRSHPNGQNYVDLSHDNSSHSGRVGNGSYGGLGGHNGHNLPHRPYRRG</sequence>
<dbReference type="InterPro" id="IPR048841">
    <property type="entry name" value="PAN2_N"/>
</dbReference>
<evidence type="ECO:0000256" key="7">
    <source>
        <dbReference type="ARBA" id="ARBA00022839"/>
    </source>
</evidence>
<comment type="domain">
    <text evidence="8">Contains a pseudo-UCH domain. This ubiquitin C-terminal hydrolase (UCH)-like or ubiquitin specific protease (USP)-like domain is predicted to be catalytically inactive because it lacks the active site catalytic triad characteristic of thiol proteases, with residues at the equivalent structural positions that are incompatible with catalysis, and it cannot bind ubiquitin. It functions as a structural scaffold for intra- and intermolecular interactions in the complex.</text>
</comment>
<comment type="catalytic activity">
    <reaction evidence="8">
        <text>Exonucleolytic cleavage of poly(A) to 5'-AMP.</text>
        <dbReference type="EC" id="3.1.13.4"/>
    </reaction>
</comment>
<feature type="compositionally biased region" description="Low complexity" evidence="9">
    <location>
        <begin position="1110"/>
        <end position="1122"/>
    </location>
</feature>
<keyword evidence="7 8" id="KW-0269">Exonuclease</keyword>
<evidence type="ECO:0000256" key="9">
    <source>
        <dbReference type="SAM" id="MobiDB-lite"/>
    </source>
</evidence>
<gene>
    <name evidence="8 11" type="primary">PAN2</name>
    <name evidence="11" type="ORF">SEPCBS119000_005043</name>
</gene>
<dbReference type="InterPro" id="IPR036397">
    <property type="entry name" value="RNaseH_sf"/>
</dbReference>
<dbReference type="InterPro" id="IPR028889">
    <property type="entry name" value="USP"/>
</dbReference>
<dbReference type="InterPro" id="IPR012337">
    <property type="entry name" value="RNaseH-like_sf"/>
</dbReference>
<feature type="region of interest" description="Disordered" evidence="9">
    <location>
        <begin position="410"/>
        <end position="459"/>
    </location>
</feature>
<keyword evidence="12" id="KW-1185">Reference proteome</keyword>
<feature type="binding site" evidence="8">
    <location>
        <position position="901"/>
    </location>
    <ligand>
        <name>a divalent metal cation</name>
        <dbReference type="ChEBI" id="CHEBI:60240"/>
        <note>catalytic</note>
    </ligand>
</feature>
<evidence type="ECO:0000256" key="3">
    <source>
        <dbReference type="ARBA" id="ARBA00022664"/>
    </source>
</evidence>
<evidence type="ECO:0000256" key="5">
    <source>
        <dbReference type="ARBA" id="ARBA00022723"/>
    </source>
</evidence>
<comment type="subunit">
    <text evidence="8">Forms a heterotrimer with an asymmetric homodimer of the regulatory subunit PAN3 to form the poly(A)-nuclease (PAN) deadenylation complex.</text>
</comment>
<feature type="region of interest" description="Disordered" evidence="9">
    <location>
        <begin position="1301"/>
        <end position="1332"/>
    </location>
</feature>
<dbReference type="Pfam" id="PF13423">
    <property type="entry name" value="UCH_1"/>
    <property type="match status" value="1"/>
</dbReference>
<feature type="compositionally biased region" description="Basic and acidic residues" evidence="9">
    <location>
        <begin position="1092"/>
        <end position="1109"/>
    </location>
</feature>
<comment type="similarity">
    <text evidence="8">Belongs to the peptidase C19 family. PAN2 subfamily.</text>
</comment>
<dbReference type="Pfam" id="PF20770">
    <property type="entry name" value="PAN2_N"/>
    <property type="match status" value="1"/>
</dbReference>
<dbReference type="InterPro" id="IPR050785">
    <property type="entry name" value="PAN2-PAN3_catalytic_subunit"/>
</dbReference>
<keyword evidence="5 8" id="KW-0479">Metal-binding</keyword>
<keyword evidence="4 8" id="KW-0540">Nuclease</keyword>
<dbReference type="InterPro" id="IPR028881">
    <property type="entry name" value="PAN2_UCH_dom"/>
</dbReference>
<comment type="cofactor">
    <cofactor evidence="8">
        <name>a divalent metal cation</name>
        <dbReference type="ChEBI" id="CHEBI:60240"/>
    </cofactor>
    <text evidence="8">Binds 2 metal cations per subunit in the catalytic exonuclease domain.</text>
</comment>
<proteinExistence type="inferred from homology"/>
<dbReference type="PROSITE" id="PS50235">
    <property type="entry name" value="USP_3"/>
    <property type="match status" value="1"/>
</dbReference>
<feature type="binding site" evidence="8">
    <location>
        <position position="899"/>
    </location>
    <ligand>
        <name>a divalent metal cation</name>
        <dbReference type="ChEBI" id="CHEBI:60240"/>
        <note>catalytic</note>
    </ligand>
</feature>
<comment type="activity regulation">
    <text evidence="8">Positively regulated by the regulatory subunit PAN3.</text>
</comment>
<dbReference type="InterPro" id="IPR013520">
    <property type="entry name" value="Ribonucl_H"/>
</dbReference>
<dbReference type="Proteomes" id="UP001642502">
    <property type="component" value="Unassembled WGS sequence"/>
</dbReference>
<dbReference type="Pfam" id="PF00929">
    <property type="entry name" value="RNase_T"/>
    <property type="match status" value="1"/>
</dbReference>
<dbReference type="SUPFAM" id="SSF53098">
    <property type="entry name" value="Ribonuclease H-like"/>
    <property type="match status" value="1"/>
</dbReference>
<dbReference type="InterPro" id="IPR015943">
    <property type="entry name" value="WD40/YVTN_repeat-like_dom_sf"/>
</dbReference>
<feature type="binding site" evidence="8">
    <location>
        <position position="1061"/>
    </location>
    <ligand>
        <name>a divalent metal cation</name>
        <dbReference type="ChEBI" id="CHEBI:60240"/>
        <note>catalytic</note>
    </ligand>
</feature>
<dbReference type="CDD" id="cd06143">
    <property type="entry name" value="PAN2_exo"/>
    <property type="match status" value="1"/>
</dbReference>
<feature type="binding site" evidence="8">
    <location>
        <position position="1008"/>
    </location>
    <ligand>
        <name>a divalent metal cation</name>
        <dbReference type="ChEBI" id="CHEBI:60240"/>
        <note>catalytic</note>
    </ligand>
</feature>
<dbReference type="GO" id="GO:0004535">
    <property type="term" value="F:poly(A)-specific ribonuclease activity"/>
    <property type="evidence" value="ECO:0007669"/>
    <property type="project" value="UniProtKB-EC"/>
</dbReference>
<evidence type="ECO:0000313" key="12">
    <source>
        <dbReference type="Proteomes" id="UP001642502"/>
    </source>
</evidence>
<comment type="subcellular location">
    <subcellularLocation>
        <location evidence="8">Cytoplasm</location>
    </subcellularLocation>
</comment>
<dbReference type="EC" id="3.1.13.4" evidence="8"/>
<dbReference type="Gene3D" id="2.130.10.10">
    <property type="entry name" value="YVTN repeat-like/Quinoprotein amine dehydrogenase"/>
    <property type="match status" value="1"/>
</dbReference>
<feature type="region of interest" description="Disordered" evidence="9">
    <location>
        <begin position="1092"/>
        <end position="1131"/>
    </location>
</feature>
<dbReference type="InterPro" id="IPR036322">
    <property type="entry name" value="WD40_repeat_dom_sf"/>
</dbReference>
<dbReference type="InterPro" id="IPR038765">
    <property type="entry name" value="Papain-like_cys_pep_sf"/>
</dbReference>
<keyword evidence="2" id="KW-0853">WD repeat</keyword>
<dbReference type="Gene3D" id="3.90.70.10">
    <property type="entry name" value="Cysteine proteinases"/>
    <property type="match status" value="1"/>
</dbReference>
<keyword evidence="6 8" id="KW-0378">Hydrolase</keyword>
<dbReference type="SMART" id="SM00479">
    <property type="entry name" value="EXOIII"/>
    <property type="match status" value="1"/>
</dbReference>
<dbReference type="HAMAP" id="MF_03182">
    <property type="entry name" value="PAN2"/>
    <property type="match status" value="1"/>
</dbReference>
<comment type="function">
    <text evidence="8">Catalytic subunit of the poly(A)-nuclease (PAN) deadenylation complex, one of two cytoplasmic mRNA deadenylases involved in mRNA turnover. PAN specifically shortens poly(A) tails of RNA and the activity is stimulated by poly(A)-binding protein PAB1. PAN deadenylation is followed by rapid degradation of the shortened mRNA tails by the CCR4-NOT complex. Deadenylated mRNAs are then degraded by two alternative mechanisms, namely exosome-mediated 3'-5' exonucleolytic degradation, or deadenlyation-dependent mRNA decaping and subsequent 5'-3' exonucleolytic degradation by XRN1. May also be involved in post-transcriptional maturation of mRNA poly(A) tails.</text>
</comment>
<protein>
    <recommendedName>
        <fullName evidence="8">PAN2-PAN3 deadenylation complex catalytic subunit PAN2</fullName>
        <ecNumber evidence="8">3.1.13.4</ecNumber>
    </recommendedName>
    <alternativeName>
        <fullName evidence="8">PAB1P-dependent poly(A)-specific ribonuclease</fullName>
    </alternativeName>
    <alternativeName>
        <fullName evidence="8">Poly(A)-nuclease deadenylation complex subunit 2</fullName>
        <shortName evidence="8">PAN deadenylation complex subunit 2</shortName>
    </alternativeName>
</protein>
<dbReference type="PANTHER" id="PTHR15728">
    <property type="entry name" value="DEADENYLATION COMPLEX CATALYTIC SUBUNIT PAN2"/>
    <property type="match status" value="1"/>
</dbReference>
<evidence type="ECO:0000256" key="4">
    <source>
        <dbReference type="ARBA" id="ARBA00022722"/>
    </source>
</evidence>